<dbReference type="PROSITE" id="PS52029">
    <property type="entry name" value="LD_TPASE"/>
    <property type="match status" value="1"/>
</dbReference>
<organism evidence="9 10">
    <name type="scientific">Jannaschia faecimaris</name>
    <dbReference type="NCBI Taxonomy" id="1244108"/>
    <lineage>
        <taxon>Bacteria</taxon>
        <taxon>Pseudomonadati</taxon>
        <taxon>Pseudomonadota</taxon>
        <taxon>Alphaproteobacteria</taxon>
        <taxon>Rhodobacterales</taxon>
        <taxon>Roseobacteraceae</taxon>
        <taxon>Jannaschia</taxon>
    </lineage>
</organism>
<comment type="similarity">
    <text evidence="2">Belongs to the YkuD family.</text>
</comment>
<dbReference type="GO" id="GO:0004180">
    <property type="term" value="F:carboxypeptidase activity"/>
    <property type="evidence" value="ECO:0007669"/>
    <property type="project" value="UniProtKB-ARBA"/>
</dbReference>
<dbReference type="Proteomes" id="UP000198914">
    <property type="component" value="Unassembled WGS sequence"/>
</dbReference>
<dbReference type="InterPro" id="IPR005490">
    <property type="entry name" value="LD_TPept_cat_dom"/>
</dbReference>
<dbReference type="EMBL" id="FNPX01000001">
    <property type="protein sequence ID" value="SDY37761.1"/>
    <property type="molecule type" value="Genomic_DNA"/>
</dbReference>
<name>A0A1H3JCV4_9RHOB</name>
<dbReference type="InterPro" id="IPR038063">
    <property type="entry name" value="Transpep_catalytic_dom"/>
</dbReference>
<dbReference type="SUPFAM" id="SSF141523">
    <property type="entry name" value="L,D-transpeptidase catalytic domain-like"/>
    <property type="match status" value="1"/>
</dbReference>
<feature type="domain" description="L,D-TPase catalytic" evidence="8">
    <location>
        <begin position="36"/>
        <end position="167"/>
    </location>
</feature>
<dbReference type="GO" id="GO:0009252">
    <property type="term" value="P:peptidoglycan biosynthetic process"/>
    <property type="evidence" value="ECO:0007669"/>
    <property type="project" value="UniProtKB-UniPathway"/>
</dbReference>
<accession>A0A1H3JCV4</accession>
<keyword evidence="6 7" id="KW-0961">Cell wall biogenesis/degradation</keyword>
<evidence type="ECO:0000259" key="8">
    <source>
        <dbReference type="PROSITE" id="PS52029"/>
    </source>
</evidence>
<keyword evidence="10" id="KW-1185">Reference proteome</keyword>
<dbReference type="GO" id="GO:0016740">
    <property type="term" value="F:transferase activity"/>
    <property type="evidence" value="ECO:0007669"/>
    <property type="project" value="UniProtKB-KW"/>
</dbReference>
<protein>
    <submittedName>
        <fullName evidence="9">L,D-transpeptidase catalytic domain</fullName>
    </submittedName>
</protein>
<dbReference type="CDD" id="cd16913">
    <property type="entry name" value="YkuD_like"/>
    <property type="match status" value="1"/>
</dbReference>
<dbReference type="RefSeq" id="WP_092641171.1">
    <property type="nucleotide sequence ID" value="NZ_FNPX01000001.1"/>
</dbReference>
<evidence type="ECO:0000256" key="2">
    <source>
        <dbReference type="ARBA" id="ARBA00005992"/>
    </source>
</evidence>
<evidence type="ECO:0000256" key="5">
    <source>
        <dbReference type="ARBA" id="ARBA00022984"/>
    </source>
</evidence>
<evidence type="ECO:0000256" key="1">
    <source>
        <dbReference type="ARBA" id="ARBA00004752"/>
    </source>
</evidence>
<dbReference type="OrthoDB" id="9809748at2"/>
<dbReference type="AlphaFoldDB" id="A0A1H3JCV4"/>
<dbReference type="Pfam" id="PF03734">
    <property type="entry name" value="YkuD"/>
    <property type="match status" value="1"/>
</dbReference>
<evidence type="ECO:0000256" key="3">
    <source>
        <dbReference type="ARBA" id="ARBA00022679"/>
    </source>
</evidence>
<dbReference type="GO" id="GO:0008360">
    <property type="term" value="P:regulation of cell shape"/>
    <property type="evidence" value="ECO:0007669"/>
    <property type="project" value="UniProtKB-UniRule"/>
</dbReference>
<evidence type="ECO:0000256" key="4">
    <source>
        <dbReference type="ARBA" id="ARBA00022960"/>
    </source>
</evidence>
<dbReference type="PANTHER" id="PTHR36699:SF1">
    <property type="entry name" value="L,D-TRANSPEPTIDASE YAFK-RELATED"/>
    <property type="match status" value="1"/>
</dbReference>
<sequence>MEKFTRRGALSLTLGSAAFAMGCGTKFMTYRGPQVTRVEIQKSNRAMYLFHHNVLLEPYEVQLGFTAEGPKQFEGDGKTPEGRYHIDRRNPNSDFYLSVGIDYPNAEDRAYAEAMGKKPGGDIFIHGWGDKRRGRGKDWTAGCVAVTNREMKLIYAMVQNGVPVDIFA</sequence>
<keyword evidence="4 7" id="KW-0133">Cell shape</keyword>
<reference evidence="10" key="1">
    <citation type="submission" date="2016-10" db="EMBL/GenBank/DDBJ databases">
        <authorList>
            <person name="Varghese N."/>
            <person name="Submissions S."/>
        </authorList>
    </citation>
    <scope>NUCLEOTIDE SEQUENCE [LARGE SCALE GENOMIC DNA]</scope>
    <source>
        <strain evidence="10">DSM 100420</strain>
    </source>
</reference>
<proteinExistence type="inferred from homology"/>
<dbReference type="PANTHER" id="PTHR36699">
    <property type="entry name" value="LD-TRANSPEPTIDASE"/>
    <property type="match status" value="1"/>
</dbReference>
<dbReference type="Gene3D" id="2.40.440.10">
    <property type="entry name" value="L,D-transpeptidase catalytic domain-like"/>
    <property type="match status" value="1"/>
</dbReference>
<evidence type="ECO:0000313" key="10">
    <source>
        <dbReference type="Proteomes" id="UP000198914"/>
    </source>
</evidence>
<feature type="active site" description="Nucleophile" evidence="7">
    <location>
        <position position="143"/>
    </location>
</feature>
<evidence type="ECO:0000256" key="7">
    <source>
        <dbReference type="PROSITE-ProRule" id="PRU01373"/>
    </source>
</evidence>
<keyword evidence="5 7" id="KW-0573">Peptidoglycan synthesis</keyword>
<dbReference type="UniPathway" id="UPA00219"/>
<gene>
    <name evidence="9" type="ORF">SAMN05444004_101288</name>
</gene>
<evidence type="ECO:0000313" key="9">
    <source>
        <dbReference type="EMBL" id="SDY37761.1"/>
    </source>
</evidence>
<dbReference type="PROSITE" id="PS51257">
    <property type="entry name" value="PROKAR_LIPOPROTEIN"/>
    <property type="match status" value="1"/>
</dbReference>
<feature type="active site" description="Proton donor/acceptor" evidence="7">
    <location>
        <position position="126"/>
    </location>
</feature>
<evidence type="ECO:0000256" key="6">
    <source>
        <dbReference type="ARBA" id="ARBA00023316"/>
    </source>
</evidence>
<dbReference type="STRING" id="1244108.SAMN05444004_101288"/>
<dbReference type="GO" id="GO:0071555">
    <property type="term" value="P:cell wall organization"/>
    <property type="evidence" value="ECO:0007669"/>
    <property type="project" value="UniProtKB-UniRule"/>
</dbReference>
<keyword evidence="3" id="KW-0808">Transferase</keyword>
<comment type="pathway">
    <text evidence="1 7">Cell wall biogenesis; peptidoglycan biosynthesis.</text>
</comment>